<organism evidence="4 5">
    <name type="scientific">Cloeon dipterum</name>
    <dbReference type="NCBI Taxonomy" id="197152"/>
    <lineage>
        <taxon>Eukaryota</taxon>
        <taxon>Metazoa</taxon>
        <taxon>Ecdysozoa</taxon>
        <taxon>Arthropoda</taxon>
        <taxon>Hexapoda</taxon>
        <taxon>Insecta</taxon>
        <taxon>Pterygota</taxon>
        <taxon>Palaeoptera</taxon>
        <taxon>Ephemeroptera</taxon>
        <taxon>Pisciforma</taxon>
        <taxon>Baetidae</taxon>
        <taxon>Cloeon</taxon>
    </lineage>
</organism>
<comment type="caution">
    <text evidence="4">The sequence shown here is derived from an EMBL/GenBank/DDBJ whole genome shotgun (WGS) entry which is preliminary data.</text>
</comment>
<feature type="compositionally biased region" description="Basic residues" evidence="1">
    <location>
        <begin position="257"/>
        <end position="270"/>
    </location>
</feature>
<feature type="chain" id="PRO_5035915816" description="DUF4773 domain-containing protein" evidence="2">
    <location>
        <begin position="21"/>
        <end position="270"/>
    </location>
</feature>
<feature type="region of interest" description="Disordered" evidence="1">
    <location>
        <begin position="211"/>
        <end position="270"/>
    </location>
</feature>
<gene>
    <name evidence="4" type="ORF">CLODIP_2_CD04308</name>
</gene>
<evidence type="ECO:0000256" key="1">
    <source>
        <dbReference type="SAM" id="MobiDB-lite"/>
    </source>
</evidence>
<feature type="compositionally biased region" description="Basic and acidic residues" evidence="1">
    <location>
        <begin position="49"/>
        <end position="59"/>
    </location>
</feature>
<dbReference type="PANTHER" id="PTHR36299">
    <property type="entry name" value="AGAP008005-PA"/>
    <property type="match status" value="1"/>
</dbReference>
<dbReference type="Proteomes" id="UP000494165">
    <property type="component" value="Unassembled WGS sequence"/>
</dbReference>
<feature type="compositionally biased region" description="Low complexity" evidence="1">
    <location>
        <begin position="28"/>
        <end position="40"/>
    </location>
</feature>
<evidence type="ECO:0000259" key="3">
    <source>
        <dbReference type="Pfam" id="PF15998"/>
    </source>
</evidence>
<sequence>MQLWRPAVLLLSLVALFASAHDLEETTTTTEDADITTLTTQEPLLRSANEGKQDDAETTTRRPWWSLGIFPIRQRQQRCHCVDYTCGCCAGMALQTIYITQVGCMNFTYDPDEFALGVKFLMNERTMMERQVSGKNPPPLCFPIPSLVSLIPRFDFCAKFFNVFTPGRNFHACLEWQTKVNSNPVLAVEFDCFRMGADGFVFLKPEDGGGLGPSQISPGGGGGSIDYGAGGGGGGSAGAGVGEDYDPLEPEQPDKNKNKKKPAKKRPPKN</sequence>
<keyword evidence="2" id="KW-0732">Signal</keyword>
<dbReference type="Pfam" id="PF15998">
    <property type="entry name" value="DUF4773"/>
    <property type="match status" value="1"/>
</dbReference>
<name>A0A8S1CCM9_9INSE</name>
<feature type="compositionally biased region" description="Gly residues" evidence="1">
    <location>
        <begin position="211"/>
        <end position="241"/>
    </location>
</feature>
<dbReference type="InterPro" id="IPR031941">
    <property type="entry name" value="DUF4773"/>
</dbReference>
<keyword evidence="5" id="KW-1185">Reference proteome</keyword>
<feature type="domain" description="DUF4773" evidence="3">
    <location>
        <begin position="79"/>
        <end position="199"/>
    </location>
</feature>
<reference evidence="4 5" key="1">
    <citation type="submission" date="2020-04" db="EMBL/GenBank/DDBJ databases">
        <authorList>
            <person name="Alioto T."/>
            <person name="Alioto T."/>
            <person name="Gomez Garrido J."/>
        </authorList>
    </citation>
    <scope>NUCLEOTIDE SEQUENCE [LARGE SCALE GENOMIC DNA]</scope>
</reference>
<evidence type="ECO:0000313" key="4">
    <source>
        <dbReference type="EMBL" id="CAB3367146.1"/>
    </source>
</evidence>
<feature type="signal peptide" evidence="2">
    <location>
        <begin position="1"/>
        <end position="20"/>
    </location>
</feature>
<feature type="region of interest" description="Disordered" evidence="1">
    <location>
        <begin position="28"/>
        <end position="59"/>
    </location>
</feature>
<protein>
    <recommendedName>
        <fullName evidence="3">DUF4773 domain-containing protein</fullName>
    </recommendedName>
</protein>
<evidence type="ECO:0000313" key="5">
    <source>
        <dbReference type="Proteomes" id="UP000494165"/>
    </source>
</evidence>
<proteinExistence type="predicted"/>
<evidence type="ECO:0000256" key="2">
    <source>
        <dbReference type="SAM" id="SignalP"/>
    </source>
</evidence>
<dbReference type="PANTHER" id="PTHR36299:SF1">
    <property type="entry name" value="DUF4773 DOMAIN-CONTAINING PROTEIN"/>
    <property type="match status" value="1"/>
</dbReference>
<dbReference type="AlphaFoldDB" id="A0A8S1CCM9"/>
<dbReference type="OrthoDB" id="5952164at2759"/>
<accession>A0A8S1CCM9</accession>
<dbReference type="EMBL" id="CADEPI010000029">
    <property type="protein sequence ID" value="CAB3367146.1"/>
    <property type="molecule type" value="Genomic_DNA"/>
</dbReference>